<feature type="domain" description="Major facilitator superfamily associated" evidence="7">
    <location>
        <begin position="51"/>
        <end position="608"/>
    </location>
</feature>
<evidence type="ECO:0000313" key="9">
    <source>
        <dbReference type="Proteomes" id="UP000708208"/>
    </source>
</evidence>
<feature type="transmembrane region" description="Helical" evidence="6">
    <location>
        <begin position="606"/>
        <end position="628"/>
    </location>
</feature>
<feature type="transmembrane region" description="Helical" evidence="6">
    <location>
        <begin position="1068"/>
        <end position="1089"/>
    </location>
</feature>
<evidence type="ECO:0000256" key="6">
    <source>
        <dbReference type="SAM" id="Phobius"/>
    </source>
</evidence>
<dbReference type="EMBL" id="CAJVCH010162871">
    <property type="protein sequence ID" value="CAG7728392.1"/>
    <property type="molecule type" value="Genomic_DNA"/>
</dbReference>
<feature type="transmembrane region" description="Helical" evidence="6">
    <location>
        <begin position="1370"/>
        <end position="1391"/>
    </location>
</feature>
<gene>
    <name evidence="8" type="ORF">AFUS01_LOCUS17172</name>
</gene>
<keyword evidence="9" id="KW-1185">Reference proteome</keyword>
<feature type="transmembrane region" description="Helical" evidence="6">
    <location>
        <begin position="50"/>
        <end position="71"/>
    </location>
</feature>
<dbReference type="PANTHER" id="PTHR16172">
    <property type="entry name" value="MAJOR FACILITATOR SUPERFAMILY DOMAIN-CONTAINING PROTEIN 6-LIKE"/>
    <property type="match status" value="1"/>
</dbReference>
<dbReference type="Proteomes" id="UP000708208">
    <property type="component" value="Unassembled WGS sequence"/>
</dbReference>
<feature type="transmembrane region" description="Helical" evidence="6">
    <location>
        <begin position="383"/>
        <end position="404"/>
    </location>
</feature>
<sequence length="1747" mass="193509">MKNNKSISVNEFPEGQDSVNKLDLTSQLNKDAREEEFWPRVWKDLCDKELLPLKILFFIKAGTVFVLYPYLNLHIKTLGLDAHEAGVSNALTILTIIGQPLAGMISDKIGNFKGFLAIITIITPIPALLMLAVPIARETIELPQNMTYLTDCEWKLHNFQTPTFTFRPLDGEDCTLKNSSQINELHSMPNIQCGYLCEENEIYTSLQQLPVEPGIKYSIPHSNKSFITFENMTQSLFCRRNSTNGDLDICEFLVEPTTNHSYLQFSSVDFSALSNDSTIDGRNLQIKISGITMGHHNVSKTCRRNDGTQLNNCESACLTIVPRIAFCSNTAYEKVYDEKLTFWTYNILRVILTLFSSTCWIMFEGAVLAIMKEKNGDYGIQRASSYIAAIIAAPASGYMISYFHDFRPAFYLYSVLQVLSGLLTLKIHLEFKKPAEQVFGSLLKLLGKVQVIGLLIAVLFSGIAWGFLESFLFWFLQNLGGDGLLMGLTITVGGIAGLPFLIINKPIIDKLGHVNVISIGLLFYGVRLVGYSFIHNPWWCLPYEALEAVTSSLAITAANTYGSVLACKDTVVSIQGIIGALYYSVGRSVGGLVGGYLIKFCGEKSAYQIMAAGTATAGLLYYLFNLVYNFCSKTSRAKMDAERGTQNRIIDKLGPLKFEGGYPQGNSISNEELLYTLNPKEVNYKSLYSQCIFLKEEEADFMLRIDGAITEEKIEKTYLAFIEHAKVRSGEICDLTKGLKCQNTLIEPKEDADMDKLLRGSEEQDPYAGGRPIRNLTGIMEAIETNKTVVVHSACRCNLLDAQLFGKKCLVRAGMPCKFDALFPQRQCVQNADCVGGISNLNKDFKGFNTWPSYYRLLKYTAINTCKCQHGFTTTSGRECLRANNYFRNLLNNLQLSRKLQGVLFWWVDVQESLGENLQSKFKVESAKALPLAIMDNENKGGQDSSSVVSAIPVTNGRSKDLDEDGKVKNFYVVDFIKEYEKEGNLLKMQSFARLEAQAEIEASARNNPPKKKGWDSFWKRTLADMTNKNLLPIKTLFFFKAATLFVLYPFLTLHIKSLGLDAAEAGINSAFIPVVAILGPPVAGIIADKIGNFKVLLAAMTLVTAGLALLLLLVPIARETVTLPLDITFAMGCGGRNSVQLEMVEHNLCTLDTSKSPWSHMHPSVVQCGTICPAAQLKKAQKYAPFSSLPLPENQTYLMPGKKLTFTPFTKQRPSLICSKGSNISCFFAFADLEDVSVSTNVKTAFSQLRLPGSRKSGSNVTELTLEVQGSWKFGNQEFDAVPMCAHNSDVAHENETKCLDKCLLNYERNLFCSNKEETIVHDVALTFWLYTLFRIILGLGSATSWIMFEGAVLAILKECGGDYGLQRVSALVAAVVVCPLSGALIYTFQDFRPAFYLYAVLQTFSAFLTLKIDLTFKTPAEKVLGHLKEVLSQVEILIFFFAMFLSGSAWGYLESFLFWFLKNLGGSEILMGLTVSVGGLFGLPLLIMSRIVIKKFGHVNVLCLGLFFYFIRLFGYSYIQNPWMCLPFEAMEAITSSLAITAAATYAAALSTEQTIASIQGFMGALYFGIGRGAGSLVGGFFIKWYGERITFQIFGVIALISSVLYFILNMAYIRRHTRVHYGLDINNLRGLKSEETLGVPPNAGIVSVVTSLDNSNHGNSTDAENPASVPKSEIDDTVLSSGDSGTQKLNGGYIGPCDVDTYTDIPLDEEESPDSTNNVRKRPASLPEKSQMSVEISTHRSAEN</sequence>
<feature type="transmembrane region" description="Helical" evidence="6">
    <location>
        <begin position="1471"/>
        <end position="1489"/>
    </location>
</feature>
<keyword evidence="2 6" id="KW-0812">Transmembrane</keyword>
<keyword evidence="3 6" id="KW-1133">Transmembrane helix</keyword>
<feature type="transmembrane region" description="Helical" evidence="6">
    <location>
        <begin position="1397"/>
        <end position="1416"/>
    </location>
</feature>
<name>A0A8J2K1D3_9HEXA</name>
<dbReference type="GO" id="GO:0016020">
    <property type="term" value="C:membrane"/>
    <property type="evidence" value="ECO:0007669"/>
    <property type="project" value="UniProtKB-SubCell"/>
</dbReference>
<evidence type="ECO:0000256" key="3">
    <source>
        <dbReference type="ARBA" id="ARBA00022989"/>
    </source>
</evidence>
<feature type="transmembrane region" description="Helical" evidence="6">
    <location>
        <begin position="1329"/>
        <end position="1358"/>
    </location>
</feature>
<keyword evidence="4 6" id="KW-0472">Membrane</keyword>
<feature type="domain" description="Major facilitator superfamily associated" evidence="7">
    <location>
        <begin position="1034"/>
        <end position="1595"/>
    </location>
</feature>
<dbReference type="Pfam" id="PF12832">
    <property type="entry name" value="MFS_1_like"/>
    <property type="match status" value="2"/>
</dbReference>
<evidence type="ECO:0000256" key="2">
    <source>
        <dbReference type="ARBA" id="ARBA00022692"/>
    </source>
</evidence>
<dbReference type="OrthoDB" id="10061976at2759"/>
<feature type="transmembrane region" description="Helical" evidence="6">
    <location>
        <begin position="449"/>
        <end position="477"/>
    </location>
</feature>
<evidence type="ECO:0000256" key="5">
    <source>
        <dbReference type="SAM" id="MobiDB-lite"/>
    </source>
</evidence>
<protein>
    <recommendedName>
        <fullName evidence="7">Major facilitator superfamily associated domain-containing protein</fullName>
    </recommendedName>
</protein>
<reference evidence="8" key="1">
    <citation type="submission" date="2021-06" db="EMBL/GenBank/DDBJ databases">
        <authorList>
            <person name="Hodson N. C."/>
            <person name="Mongue J. A."/>
            <person name="Jaron S. K."/>
        </authorList>
    </citation>
    <scope>NUCLEOTIDE SEQUENCE</scope>
</reference>
<feature type="transmembrane region" description="Helical" evidence="6">
    <location>
        <begin position="1533"/>
        <end position="1552"/>
    </location>
</feature>
<feature type="transmembrane region" description="Helical" evidence="6">
    <location>
        <begin position="1096"/>
        <end position="1118"/>
    </location>
</feature>
<feature type="transmembrane region" description="Helical" evidence="6">
    <location>
        <begin position="114"/>
        <end position="136"/>
    </location>
</feature>
<dbReference type="PANTHER" id="PTHR16172:SF35">
    <property type="entry name" value="MAJOR FACILITATOR SUPERFAMILY (MFS) PROFILE DOMAIN-CONTAINING PROTEIN"/>
    <property type="match status" value="1"/>
</dbReference>
<feature type="region of interest" description="Disordered" evidence="5">
    <location>
        <begin position="1658"/>
        <end position="1747"/>
    </location>
</feature>
<dbReference type="InterPro" id="IPR051717">
    <property type="entry name" value="MFS_MFSD6"/>
</dbReference>
<dbReference type="InterPro" id="IPR024989">
    <property type="entry name" value="MFS_assoc_dom"/>
</dbReference>
<evidence type="ECO:0000313" key="8">
    <source>
        <dbReference type="EMBL" id="CAG7728392.1"/>
    </source>
</evidence>
<comment type="subcellular location">
    <subcellularLocation>
        <location evidence="1">Membrane</location>
        <topology evidence="1">Multi-pass membrane protein</topology>
    </subcellularLocation>
</comment>
<feature type="transmembrane region" description="Helical" evidence="6">
    <location>
        <begin position="1036"/>
        <end position="1056"/>
    </location>
</feature>
<organism evidence="8 9">
    <name type="scientific">Allacma fusca</name>
    <dbReference type="NCBI Taxonomy" id="39272"/>
    <lineage>
        <taxon>Eukaryota</taxon>
        <taxon>Metazoa</taxon>
        <taxon>Ecdysozoa</taxon>
        <taxon>Arthropoda</taxon>
        <taxon>Hexapoda</taxon>
        <taxon>Collembola</taxon>
        <taxon>Symphypleona</taxon>
        <taxon>Sminthuridae</taxon>
        <taxon>Allacma</taxon>
    </lineage>
</organism>
<feature type="transmembrane region" description="Helical" evidence="6">
    <location>
        <begin position="514"/>
        <end position="534"/>
    </location>
</feature>
<feature type="transmembrane region" description="Helical" evidence="6">
    <location>
        <begin position="347"/>
        <end position="371"/>
    </location>
</feature>
<comment type="caution">
    <text evidence="8">The sequence shown here is derived from an EMBL/GenBank/DDBJ whole genome shotgun (WGS) entry which is preliminary data.</text>
</comment>
<evidence type="ECO:0000256" key="1">
    <source>
        <dbReference type="ARBA" id="ARBA00004141"/>
    </source>
</evidence>
<feature type="compositionally biased region" description="Polar residues" evidence="5">
    <location>
        <begin position="1681"/>
        <end position="1692"/>
    </location>
</feature>
<evidence type="ECO:0000256" key="4">
    <source>
        <dbReference type="ARBA" id="ARBA00023136"/>
    </source>
</evidence>
<accession>A0A8J2K1D3</accession>
<evidence type="ECO:0000259" key="7">
    <source>
        <dbReference type="Pfam" id="PF12832"/>
    </source>
</evidence>
<feature type="transmembrane region" description="Helical" evidence="6">
    <location>
        <begin position="1564"/>
        <end position="1586"/>
    </location>
</feature>
<feature type="transmembrane region" description="Helical" evidence="6">
    <location>
        <begin position="1592"/>
        <end position="1611"/>
    </location>
</feature>
<proteinExistence type="predicted"/>
<feature type="transmembrane region" description="Helical" evidence="6">
    <location>
        <begin position="1501"/>
        <end position="1521"/>
    </location>
</feature>
<feature type="transmembrane region" description="Helical" evidence="6">
    <location>
        <begin position="483"/>
        <end position="502"/>
    </location>
</feature>
<feature type="transmembrane region" description="Helical" evidence="6">
    <location>
        <begin position="1436"/>
        <end position="1455"/>
    </location>
</feature>